<evidence type="ECO:0008006" key="5">
    <source>
        <dbReference type="Google" id="ProtNLM"/>
    </source>
</evidence>
<sequence>MKYVFAIFISILLSGCLAKQSPQTTYYELSTPKKELNRCDRRSDVFIHVQKIKSLSPYQTRNIIYKDGLELSYLQNVKFIAYPIDMIYKALILYLDQNCHIKERSDAQVSLEITLLDIGVTQNTAYIEILAKLTDKDKIILNKILSAKTTTTSSVAEALNASLETVFGDLHSILNEML</sequence>
<dbReference type="EMBL" id="AACCXM010000013">
    <property type="protein sequence ID" value="EAK0469403.1"/>
    <property type="molecule type" value="Genomic_DNA"/>
</dbReference>
<feature type="signal peptide" evidence="1">
    <location>
        <begin position="1"/>
        <end position="18"/>
    </location>
</feature>
<accession>A0A5L4L7E4</accession>
<name>A0A5L4L7E4_CAMFE</name>
<dbReference type="SUPFAM" id="SSF159594">
    <property type="entry name" value="XCC0632-like"/>
    <property type="match status" value="1"/>
</dbReference>
<feature type="chain" id="PRO_5036370920" description="ABC-type transport auxiliary lipoprotein component domain-containing protein" evidence="1">
    <location>
        <begin position="19"/>
        <end position="178"/>
    </location>
</feature>
<protein>
    <recommendedName>
        <fullName evidence="5">ABC-type transport auxiliary lipoprotein component domain-containing protein</fullName>
    </recommendedName>
</protein>
<reference evidence="3 4" key="1">
    <citation type="submission" date="2018-05" db="EMBL/GenBank/DDBJ databases">
        <authorList>
            <consortium name="PulseNet: The National Subtyping Network for Foodborne Disease Surveillance"/>
            <person name="Tarr C.L."/>
            <person name="Trees E."/>
            <person name="Katz L.S."/>
            <person name="Carleton-Romer H.A."/>
            <person name="Stroika S."/>
            <person name="Kucerova Z."/>
            <person name="Roache K.F."/>
            <person name="Sabol A.L."/>
            <person name="Besser J."/>
            <person name="Gerner-Smidt P."/>
        </authorList>
    </citation>
    <scope>NUCLEOTIDE SEQUENCE</scope>
    <source>
        <strain evidence="2 4">2016D-0221</strain>
        <strain evidence="3">D4313</strain>
    </source>
</reference>
<proteinExistence type="predicted"/>
<evidence type="ECO:0000313" key="2">
    <source>
        <dbReference type="EMBL" id="EAI5408724.1"/>
    </source>
</evidence>
<dbReference type="RefSeq" id="WP_152817312.1">
    <property type="nucleotide sequence ID" value="NZ_AABUZP020000034.1"/>
</dbReference>
<gene>
    <name evidence="3" type="ORF">AAH24_08570</name>
    <name evidence="2" type="ORF">BVH53_08480</name>
</gene>
<dbReference type="Gene3D" id="3.40.50.10610">
    <property type="entry name" value="ABC-type transport auxiliary lipoprotein component"/>
    <property type="match status" value="1"/>
</dbReference>
<dbReference type="AlphaFoldDB" id="A0A5L4L7E4"/>
<comment type="caution">
    <text evidence="3">The sequence shown here is derived from an EMBL/GenBank/DDBJ whole genome shotgun (WGS) entry which is preliminary data.</text>
</comment>
<evidence type="ECO:0000313" key="4">
    <source>
        <dbReference type="Proteomes" id="UP000557842"/>
    </source>
</evidence>
<evidence type="ECO:0000256" key="1">
    <source>
        <dbReference type="SAM" id="SignalP"/>
    </source>
</evidence>
<organism evidence="3">
    <name type="scientific">Campylobacter fetus</name>
    <dbReference type="NCBI Taxonomy" id="196"/>
    <lineage>
        <taxon>Bacteria</taxon>
        <taxon>Pseudomonadati</taxon>
        <taxon>Campylobacterota</taxon>
        <taxon>Epsilonproteobacteria</taxon>
        <taxon>Campylobacterales</taxon>
        <taxon>Campylobacteraceae</taxon>
        <taxon>Campylobacter</taxon>
    </lineage>
</organism>
<dbReference type="Proteomes" id="UP000557842">
    <property type="component" value="Unassembled WGS sequence"/>
</dbReference>
<dbReference type="EMBL" id="AABQDW010000021">
    <property type="protein sequence ID" value="EAI5408724.1"/>
    <property type="molecule type" value="Genomic_DNA"/>
</dbReference>
<keyword evidence="1" id="KW-0732">Signal</keyword>
<evidence type="ECO:0000313" key="3">
    <source>
        <dbReference type="EMBL" id="EAK0469403.1"/>
    </source>
</evidence>
<dbReference type="PROSITE" id="PS51257">
    <property type="entry name" value="PROKAR_LIPOPROTEIN"/>
    <property type="match status" value="1"/>
</dbReference>